<dbReference type="PANTHER" id="PTHR34148:SF1">
    <property type="entry name" value="ADENOSYLCOBINAMIDE-GDP RIBAZOLETRANSFERASE"/>
    <property type="match status" value="1"/>
</dbReference>
<comment type="function">
    <text evidence="14 19">Joins adenosylcobinamide-GDP and alpha-ribazole to generate adenosylcobalamin (Ado-cobalamin). Also synthesizes adenosylcobalamin 5'-phosphate from adenosylcobinamide-GDP and alpha-ribazole 5'-phosphate.</text>
</comment>
<feature type="transmembrane region" description="Helical" evidence="19">
    <location>
        <begin position="136"/>
        <end position="157"/>
    </location>
</feature>
<evidence type="ECO:0000256" key="5">
    <source>
        <dbReference type="ARBA" id="ARBA00013200"/>
    </source>
</evidence>
<comment type="cofactor">
    <cofactor evidence="1 19">
        <name>Mg(2+)</name>
        <dbReference type="ChEBI" id="CHEBI:18420"/>
    </cofactor>
</comment>
<reference evidence="20 21" key="1">
    <citation type="submission" date="2021-10" db="EMBL/GenBank/DDBJ databases">
        <title>Lutispora strain m25 sp. nov., a thermophilic, non-spore-forming bacterium isolated from a lab-scale methanogenic bioreactor digesting anaerobic sludge.</title>
        <authorList>
            <person name="El Houari A."/>
            <person name="Mcdonald J."/>
        </authorList>
    </citation>
    <scope>NUCLEOTIDE SEQUENCE [LARGE SCALE GENOMIC DNA]</scope>
    <source>
        <strain evidence="21">m25</strain>
    </source>
</reference>
<evidence type="ECO:0000256" key="11">
    <source>
        <dbReference type="ARBA" id="ARBA00022842"/>
    </source>
</evidence>
<dbReference type="HAMAP" id="MF_00719">
    <property type="entry name" value="CobS"/>
    <property type="match status" value="1"/>
</dbReference>
<feature type="transmembrane region" description="Helical" evidence="19">
    <location>
        <begin position="177"/>
        <end position="210"/>
    </location>
</feature>
<evidence type="ECO:0000256" key="7">
    <source>
        <dbReference type="ARBA" id="ARBA00022475"/>
    </source>
</evidence>
<keyword evidence="21" id="KW-1185">Reference proteome</keyword>
<dbReference type="Proteomes" id="UP001651880">
    <property type="component" value="Unassembled WGS sequence"/>
</dbReference>
<dbReference type="EC" id="2.7.8.26" evidence="5 19"/>
<evidence type="ECO:0000256" key="1">
    <source>
        <dbReference type="ARBA" id="ARBA00001946"/>
    </source>
</evidence>
<keyword evidence="8 19" id="KW-0169">Cobalamin biosynthesis</keyword>
<comment type="similarity">
    <text evidence="4 19">Belongs to the CobS family.</text>
</comment>
<evidence type="ECO:0000256" key="9">
    <source>
        <dbReference type="ARBA" id="ARBA00022679"/>
    </source>
</evidence>
<evidence type="ECO:0000256" key="12">
    <source>
        <dbReference type="ARBA" id="ARBA00022989"/>
    </source>
</evidence>
<evidence type="ECO:0000256" key="6">
    <source>
        <dbReference type="ARBA" id="ARBA00015850"/>
    </source>
</evidence>
<evidence type="ECO:0000256" key="2">
    <source>
        <dbReference type="ARBA" id="ARBA00004651"/>
    </source>
</evidence>
<evidence type="ECO:0000256" key="15">
    <source>
        <dbReference type="ARBA" id="ARBA00032605"/>
    </source>
</evidence>
<keyword evidence="11 19" id="KW-0460">Magnesium</keyword>
<accession>A0ABT1NAA6</accession>
<dbReference type="NCBIfam" id="TIGR00317">
    <property type="entry name" value="cobS"/>
    <property type="match status" value="1"/>
</dbReference>
<dbReference type="EMBL" id="JAJEKE010000001">
    <property type="protein sequence ID" value="MCQ1528192.1"/>
    <property type="molecule type" value="Genomic_DNA"/>
</dbReference>
<evidence type="ECO:0000313" key="20">
    <source>
        <dbReference type="EMBL" id="MCQ1528192.1"/>
    </source>
</evidence>
<feature type="transmembrane region" description="Helical" evidence="19">
    <location>
        <begin position="111"/>
        <end position="129"/>
    </location>
</feature>
<evidence type="ECO:0000256" key="3">
    <source>
        <dbReference type="ARBA" id="ARBA00004663"/>
    </source>
</evidence>
<evidence type="ECO:0000256" key="16">
    <source>
        <dbReference type="ARBA" id="ARBA00032853"/>
    </source>
</evidence>
<keyword evidence="13 19" id="KW-0472">Membrane</keyword>
<dbReference type="GO" id="GO:0051073">
    <property type="term" value="F:adenosylcobinamide-GDP ribazoletransferase activity"/>
    <property type="evidence" value="ECO:0007669"/>
    <property type="project" value="UniProtKB-EC"/>
</dbReference>
<dbReference type="PANTHER" id="PTHR34148">
    <property type="entry name" value="ADENOSYLCOBINAMIDE-GDP RIBAZOLETRANSFERASE"/>
    <property type="match status" value="1"/>
</dbReference>
<evidence type="ECO:0000256" key="4">
    <source>
        <dbReference type="ARBA" id="ARBA00010561"/>
    </source>
</evidence>
<keyword evidence="9 19" id="KW-0808">Transferase</keyword>
<evidence type="ECO:0000256" key="14">
    <source>
        <dbReference type="ARBA" id="ARBA00025228"/>
    </source>
</evidence>
<evidence type="ECO:0000256" key="13">
    <source>
        <dbReference type="ARBA" id="ARBA00023136"/>
    </source>
</evidence>
<evidence type="ECO:0000256" key="17">
    <source>
        <dbReference type="ARBA" id="ARBA00048623"/>
    </source>
</evidence>
<comment type="caution">
    <text evidence="20">The sequence shown here is derived from an EMBL/GenBank/DDBJ whole genome shotgun (WGS) entry which is preliminary data.</text>
</comment>
<gene>
    <name evidence="19 20" type="primary">cobS</name>
    <name evidence="20" type="ORF">LJD61_01320</name>
</gene>
<keyword evidence="10 19" id="KW-0812">Transmembrane</keyword>
<sequence length="249" mass="27160">MRSLVLMIQFFTRIPIKININAKGEDFSNGIVYMPFVGLIVGLFNYGIYILVGSFSNEILGIIFWLISNIFITGAIHIDGLADSCDGLFSARSKERILEIMKDSRVGTNGVIGIILDFLLRFGMLYTLSNAAKAPAIILAPVAAKAFVLLLFGISKYARPNGGMGGLFYSHMSLKRLIAGIFSGILIILFIGSWETLAVLIPSLILVLAFKKIVDDKIGGMTGDTLGAASEVSEISFMVSLYLLERLIY</sequence>
<comment type="catalytic activity">
    <reaction evidence="17 19">
        <text>alpha-ribazole + adenosylcob(III)inamide-GDP = adenosylcob(III)alamin + GMP + H(+)</text>
        <dbReference type="Rhea" id="RHEA:16049"/>
        <dbReference type="ChEBI" id="CHEBI:10329"/>
        <dbReference type="ChEBI" id="CHEBI:15378"/>
        <dbReference type="ChEBI" id="CHEBI:18408"/>
        <dbReference type="ChEBI" id="CHEBI:58115"/>
        <dbReference type="ChEBI" id="CHEBI:60487"/>
        <dbReference type="EC" id="2.7.8.26"/>
    </reaction>
</comment>
<comment type="subcellular location">
    <subcellularLocation>
        <location evidence="2 19">Cell membrane</location>
        <topology evidence="2 19">Multi-pass membrane protein</topology>
    </subcellularLocation>
</comment>
<feature type="transmembrane region" description="Helical" evidence="19">
    <location>
        <begin position="31"/>
        <end position="52"/>
    </location>
</feature>
<name>A0ABT1NAA6_9FIRM</name>
<evidence type="ECO:0000256" key="8">
    <source>
        <dbReference type="ARBA" id="ARBA00022573"/>
    </source>
</evidence>
<evidence type="ECO:0000256" key="10">
    <source>
        <dbReference type="ARBA" id="ARBA00022692"/>
    </source>
</evidence>
<feature type="transmembrane region" description="Helical" evidence="19">
    <location>
        <begin position="59"/>
        <end position="78"/>
    </location>
</feature>
<dbReference type="InterPro" id="IPR003805">
    <property type="entry name" value="CobS"/>
</dbReference>
<dbReference type="Pfam" id="PF02654">
    <property type="entry name" value="CobS"/>
    <property type="match status" value="1"/>
</dbReference>
<organism evidence="20 21">
    <name type="scientific">Lutispora saccharofermentans</name>
    <dbReference type="NCBI Taxonomy" id="3024236"/>
    <lineage>
        <taxon>Bacteria</taxon>
        <taxon>Bacillati</taxon>
        <taxon>Bacillota</taxon>
        <taxon>Clostridia</taxon>
        <taxon>Lutisporales</taxon>
        <taxon>Lutisporaceae</taxon>
        <taxon>Lutispora</taxon>
    </lineage>
</organism>
<evidence type="ECO:0000256" key="19">
    <source>
        <dbReference type="HAMAP-Rule" id="MF_00719"/>
    </source>
</evidence>
<keyword evidence="7 19" id="KW-1003">Cell membrane</keyword>
<evidence type="ECO:0000256" key="18">
    <source>
        <dbReference type="ARBA" id="ARBA00049504"/>
    </source>
</evidence>
<proteinExistence type="inferred from homology"/>
<protein>
    <recommendedName>
        <fullName evidence="6 19">Adenosylcobinamide-GDP ribazoletransferase</fullName>
        <ecNumber evidence="5 19">2.7.8.26</ecNumber>
    </recommendedName>
    <alternativeName>
        <fullName evidence="16 19">Cobalamin synthase</fullName>
    </alternativeName>
    <alternativeName>
        <fullName evidence="15 19">Cobalamin-5'-phosphate synthase</fullName>
    </alternativeName>
</protein>
<comment type="pathway">
    <text evidence="3 19">Cofactor biosynthesis; adenosylcobalamin biosynthesis; adenosylcobalamin from cob(II)yrinate a,c-diamide: step 7/7.</text>
</comment>
<evidence type="ECO:0000313" key="21">
    <source>
        <dbReference type="Proteomes" id="UP001651880"/>
    </source>
</evidence>
<comment type="catalytic activity">
    <reaction evidence="18 19">
        <text>alpha-ribazole 5'-phosphate + adenosylcob(III)inamide-GDP = adenosylcob(III)alamin 5'-phosphate + GMP + H(+)</text>
        <dbReference type="Rhea" id="RHEA:23560"/>
        <dbReference type="ChEBI" id="CHEBI:15378"/>
        <dbReference type="ChEBI" id="CHEBI:57918"/>
        <dbReference type="ChEBI" id="CHEBI:58115"/>
        <dbReference type="ChEBI" id="CHEBI:60487"/>
        <dbReference type="ChEBI" id="CHEBI:60493"/>
        <dbReference type="EC" id="2.7.8.26"/>
    </reaction>
</comment>
<keyword evidence="12 19" id="KW-1133">Transmembrane helix</keyword>